<dbReference type="PROSITE" id="PS50977">
    <property type="entry name" value="HTH_TETR_2"/>
    <property type="match status" value="1"/>
</dbReference>
<organism evidence="6 7">
    <name type="scientific">Acetobacter senegalensis</name>
    <dbReference type="NCBI Taxonomy" id="446692"/>
    <lineage>
        <taxon>Bacteria</taxon>
        <taxon>Pseudomonadati</taxon>
        <taxon>Pseudomonadota</taxon>
        <taxon>Alphaproteobacteria</taxon>
        <taxon>Acetobacterales</taxon>
        <taxon>Acetobacteraceae</taxon>
        <taxon>Acetobacter</taxon>
    </lineage>
</organism>
<dbReference type="InterPro" id="IPR036271">
    <property type="entry name" value="Tet_transcr_reg_TetR-rel_C_sf"/>
</dbReference>
<dbReference type="InterPro" id="IPR009057">
    <property type="entry name" value="Homeodomain-like_sf"/>
</dbReference>
<proteinExistence type="predicted"/>
<protein>
    <submittedName>
        <fullName evidence="6">TetR family transcriptional regulator</fullName>
    </submittedName>
</protein>
<dbReference type="RefSeq" id="WP_058988652.1">
    <property type="nucleotide sequence ID" value="NZ_LN606600.1"/>
</dbReference>
<dbReference type="KEGG" id="asz:ASN_3254"/>
<dbReference type="GO" id="GO:0003677">
    <property type="term" value="F:DNA binding"/>
    <property type="evidence" value="ECO:0007669"/>
    <property type="project" value="UniProtKB-UniRule"/>
</dbReference>
<dbReference type="SUPFAM" id="SSF48498">
    <property type="entry name" value="Tetracyclin repressor-like, C-terminal domain"/>
    <property type="match status" value="1"/>
</dbReference>
<keyword evidence="3" id="KW-0804">Transcription</keyword>
<gene>
    <name evidence="6" type="ORF">ASN_3254</name>
</gene>
<dbReference type="PANTHER" id="PTHR47506">
    <property type="entry name" value="TRANSCRIPTIONAL REGULATORY PROTEIN"/>
    <property type="match status" value="1"/>
</dbReference>
<reference evidence="7" key="1">
    <citation type="submission" date="2014-09" db="EMBL/GenBank/DDBJ databases">
        <authorList>
            <person name="Illeghems K.G."/>
        </authorList>
    </citation>
    <scope>NUCLEOTIDE SEQUENCE [LARGE SCALE GENOMIC DNA]</scope>
    <source>
        <strain evidence="7">108B</strain>
    </source>
</reference>
<evidence type="ECO:0000256" key="3">
    <source>
        <dbReference type="ARBA" id="ARBA00023163"/>
    </source>
</evidence>
<dbReference type="PATRIC" id="fig|446692.3.peg.3444"/>
<dbReference type="GeneID" id="34784206"/>
<dbReference type="Proteomes" id="UP000056109">
    <property type="component" value="Chromosome I"/>
</dbReference>
<feature type="DNA-binding region" description="H-T-H motif" evidence="4">
    <location>
        <begin position="46"/>
        <end position="65"/>
    </location>
</feature>
<evidence type="ECO:0000313" key="7">
    <source>
        <dbReference type="Proteomes" id="UP000056109"/>
    </source>
</evidence>
<evidence type="ECO:0000256" key="2">
    <source>
        <dbReference type="ARBA" id="ARBA00023125"/>
    </source>
</evidence>
<dbReference type="Pfam" id="PF00440">
    <property type="entry name" value="TetR_N"/>
    <property type="match status" value="1"/>
</dbReference>
<evidence type="ECO:0000259" key="5">
    <source>
        <dbReference type="PROSITE" id="PS50977"/>
    </source>
</evidence>
<dbReference type="SUPFAM" id="SSF46689">
    <property type="entry name" value="Homeodomain-like"/>
    <property type="match status" value="1"/>
</dbReference>
<keyword evidence="1" id="KW-0805">Transcription regulation</keyword>
<evidence type="ECO:0000256" key="1">
    <source>
        <dbReference type="ARBA" id="ARBA00023015"/>
    </source>
</evidence>
<evidence type="ECO:0000313" key="6">
    <source>
        <dbReference type="EMBL" id="CEF42496.1"/>
    </source>
</evidence>
<dbReference type="AlphaFoldDB" id="A0A0U5EZN4"/>
<dbReference type="EMBL" id="LN606600">
    <property type="protein sequence ID" value="CEF42496.1"/>
    <property type="molecule type" value="Genomic_DNA"/>
</dbReference>
<name>A0A0U5EZN4_9PROT</name>
<keyword evidence="2 4" id="KW-0238">DNA-binding</keyword>
<dbReference type="Gene3D" id="1.10.357.10">
    <property type="entry name" value="Tetracycline Repressor, domain 2"/>
    <property type="match status" value="1"/>
</dbReference>
<keyword evidence="7" id="KW-1185">Reference proteome</keyword>
<dbReference type="PANTHER" id="PTHR47506:SF1">
    <property type="entry name" value="HTH-TYPE TRANSCRIPTIONAL REGULATOR YJDC"/>
    <property type="match status" value="1"/>
</dbReference>
<accession>A0A0U5EZN4</accession>
<dbReference type="PRINTS" id="PR00455">
    <property type="entry name" value="HTHTETR"/>
</dbReference>
<evidence type="ECO:0000256" key="4">
    <source>
        <dbReference type="PROSITE-ProRule" id="PRU00335"/>
    </source>
</evidence>
<dbReference type="InterPro" id="IPR001647">
    <property type="entry name" value="HTH_TetR"/>
</dbReference>
<feature type="domain" description="HTH tetR-type" evidence="5">
    <location>
        <begin position="23"/>
        <end position="83"/>
    </location>
</feature>
<sequence length="214" mass="23581">MDHTLSLLLPTYAPETEGSASSRDAGDALVTAAIWLFCRNGIKNTGVEKIISRAGVSKMTLYNRFSTKEGLVAAAVEKEAQQWRDWLFSYVNGGEADPHYGRIPLVFTALFEWFSRKDYFGCLIMKAAIEFEGESPEITRIFNAHKTAMNGFLVDLCEDVGLRESNVLASMLMTLIDGSIIKSLLAKDPRFGLEAGAMAKIILDSFLIAPISTE</sequence>